<proteinExistence type="predicted"/>
<feature type="transmembrane region" description="Helical" evidence="1">
    <location>
        <begin position="36"/>
        <end position="57"/>
    </location>
</feature>
<feature type="transmembrane region" description="Helical" evidence="1">
    <location>
        <begin position="165"/>
        <end position="186"/>
    </location>
</feature>
<gene>
    <name evidence="3" type="ORF">CCE28_17265</name>
</gene>
<evidence type="ECO:0000313" key="4">
    <source>
        <dbReference type="Proteomes" id="UP000216024"/>
    </source>
</evidence>
<accession>A0A267MES7</accession>
<sequence length="193" mass="20898">MKYIWFFMIITGVLAAIINGNIDKINGVVITNTQDAVMLAIGLIGVMSVWLGLMNIAKKSGLIRRISVIMNPLIRLLFPDIPKNHPAIGSIVMNIVANMFGAGNSATALGIKAMEEMQKINPRKERATNAMCMFLVVNMSSVQLVPLSVLKIRADAGSLNPTEIIATSLISTTISTIVGIIAAKLLERVFIYD</sequence>
<dbReference type="AlphaFoldDB" id="A0A267MES7"/>
<dbReference type="OrthoDB" id="9782481at2"/>
<reference evidence="3 4" key="1">
    <citation type="submission" date="2017-06" db="EMBL/GenBank/DDBJ databases">
        <title>Draft genome sequence of anaerobic fermentative bacterium Anaeromicrobium sediminis DY2726D isolated from West Pacific Ocean sediments.</title>
        <authorList>
            <person name="Zeng X."/>
        </authorList>
    </citation>
    <scope>NUCLEOTIDE SEQUENCE [LARGE SCALE GENOMIC DNA]</scope>
    <source>
        <strain evidence="3 4">DY2726D</strain>
    </source>
</reference>
<organism evidence="3 4">
    <name type="scientific">Anaeromicrobium sediminis</name>
    <dbReference type="NCBI Taxonomy" id="1478221"/>
    <lineage>
        <taxon>Bacteria</taxon>
        <taxon>Bacillati</taxon>
        <taxon>Bacillota</taxon>
        <taxon>Clostridia</taxon>
        <taxon>Peptostreptococcales</taxon>
        <taxon>Thermotaleaceae</taxon>
        <taxon>Anaeromicrobium</taxon>
    </lineage>
</organism>
<feature type="domain" description="Nucleoside transporter/FeoB GTPase Gate" evidence="2">
    <location>
        <begin position="41"/>
        <end position="151"/>
    </location>
</feature>
<dbReference type="RefSeq" id="WP_095134977.1">
    <property type="nucleotide sequence ID" value="NZ_NIBG01000020.1"/>
</dbReference>
<keyword evidence="4" id="KW-1185">Reference proteome</keyword>
<dbReference type="Pfam" id="PF07670">
    <property type="entry name" value="Gate"/>
    <property type="match status" value="1"/>
</dbReference>
<feature type="transmembrane region" description="Helical" evidence="1">
    <location>
        <begin position="127"/>
        <end position="145"/>
    </location>
</feature>
<name>A0A267MES7_9FIRM</name>
<comment type="caution">
    <text evidence="3">The sequence shown here is derived from an EMBL/GenBank/DDBJ whole genome shotgun (WGS) entry which is preliminary data.</text>
</comment>
<evidence type="ECO:0000259" key="2">
    <source>
        <dbReference type="Pfam" id="PF07670"/>
    </source>
</evidence>
<evidence type="ECO:0000256" key="1">
    <source>
        <dbReference type="SAM" id="Phobius"/>
    </source>
</evidence>
<dbReference type="EMBL" id="NIBG01000020">
    <property type="protein sequence ID" value="PAB58084.1"/>
    <property type="molecule type" value="Genomic_DNA"/>
</dbReference>
<keyword evidence="1" id="KW-0812">Transmembrane</keyword>
<evidence type="ECO:0000313" key="3">
    <source>
        <dbReference type="EMBL" id="PAB58084.1"/>
    </source>
</evidence>
<keyword evidence="1" id="KW-1133">Transmembrane helix</keyword>
<protein>
    <submittedName>
        <fullName evidence="3">Spore maturation protein</fullName>
    </submittedName>
</protein>
<dbReference type="InterPro" id="IPR011642">
    <property type="entry name" value="Gate_dom"/>
</dbReference>
<dbReference type="Proteomes" id="UP000216024">
    <property type="component" value="Unassembled WGS sequence"/>
</dbReference>
<keyword evidence="1" id="KW-0472">Membrane</keyword>